<dbReference type="PATRIC" id="fig|1758689.4.peg.2901"/>
<evidence type="ECO:0000259" key="6">
    <source>
        <dbReference type="Pfam" id="PF00425"/>
    </source>
</evidence>
<evidence type="ECO:0000256" key="5">
    <source>
        <dbReference type="ARBA" id="ARBA00041564"/>
    </source>
</evidence>
<dbReference type="InterPro" id="IPR005801">
    <property type="entry name" value="ADC_synthase"/>
</dbReference>
<dbReference type="InterPro" id="IPR004561">
    <property type="entry name" value="IsoChor_synthase"/>
</dbReference>
<dbReference type="STRING" id="1758689.SGUI_2778"/>
<protein>
    <recommendedName>
        <fullName evidence="3">isochorismate synthase</fullName>
        <ecNumber evidence="3">5.4.4.2</ecNumber>
    </recommendedName>
    <alternativeName>
        <fullName evidence="5">Isochorismate mutase</fullName>
    </alternativeName>
</protein>
<dbReference type="Pfam" id="PF00425">
    <property type="entry name" value="Chorismate_bind"/>
    <property type="match status" value="1"/>
</dbReference>
<evidence type="ECO:0000313" key="8">
    <source>
        <dbReference type="Proteomes" id="UP000092482"/>
    </source>
</evidence>
<name>A0A1B1NFE5_9MICO</name>
<evidence type="ECO:0000256" key="2">
    <source>
        <dbReference type="ARBA" id="ARBA00005297"/>
    </source>
</evidence>
<dbReference type="GO" id="GO:0008909">
    <property type="term" value="F:isochorismate synthase activity"/>
    <property type="evidence" value="ECO:0007669"/>
    <property type="project" value="UniProtKB-EC"/>
</dbReference>
<dbReference type="Gene3D" id="3.60.120.10">
    <property type="entry name" value="Anthranilate synthase"/>
    <property type="match status" value="1"/>
</dbReference>
<dbReference type="PANTHER" id="PTHR42839">
    <property type="entry name" value="ISOCHORISMATE SYNTHASE ENTC"/>
    <property type="match status" value="1"/>
</dbReference>
<proteinExistence type="inferred from homology"/>
<dbReference type="AlphaFoldDB" id="A0A1B1NFE5"/>
<dbReference type="EC" id="5.4.4.2" evidence="3"/>
<dbReference type="OrthoDB" id="9806579at2"/>
<feature type="domain" description="Chorismate-utilising enzyme C-terminal" evidence="6">
    <location>
        <begin position="165"/>
        <end position="429"/>
    </location>
</feature>
<sequence length="442" mass="46997">MTRTIPRLRARTLAVDAPGDLLTRVPDEVDPREVAAWLREGDGLVGWGRVAEITTTGPDRFGEAEAWWTEVRAAAEVEDEVRLPGTGLVTFGSFTFSPDSQDASVLTIPRIVIGRRDGLSWVTQVVAGDEPWPVEHPAELLGRTNADIAVLDPLTESEGSVGADAWPGVVAAAVRRIGRGEVDKVVLARDVRVRHREGRAVRIAPVLERLQSRYAATWTFAVAGLVGATPEMLVRLQGGRVRSRVLAGTIRRPNGIPAHDTAVPGAGDRAHPMDPRLRLVSSTKDLDEHAFAVRSVAEALAPHCSDLMVPDAPYVLELPDVYHLASDLTGTMHSEATSLRLAAALHPSAAVCGTPTEAAAAVIGELEGMDRGRYAGPVGWMDGSGDGDWGIALRCGELADDRHSMRIFAGGGIVAASDPAAELAETEVKLTAMRHALGLADA</sequence>
<dbReference type="Proteomes" id="UP000092482">
    <property type="component" value="Chromosome"/>
</dbReference>
<dbReference type="NCBIfam" id="TIGR00543">
    <property type="entry name" value="isochor_syn"/>
    <property type="match status" value="1"/>
</dbReference>
<dbReference type="KEGG" id="serj:SGUI_2778"/>
<dbReference type="SUPFAM" id="SSF56322">
    <property type="entry name" value="ADC synthase"/>
    <property type="match status" value="1"/>
</dbReference>
<comment type="similarity">
    <text evidence="2">Belongs to the isochorismate synthase family.</text>
</comment>
<comment type="catalytic activity">
    <reaction evidence="1">
        <text>chorismate = isochorismate</text>
        <dbReference type="Rhea" id="RHEA:18985"/>
        <dbReference type="ChEBI" id="CHEBI:29748"/>
        <dbReference type="ChEBI" id="CHEBI:29780"/>
        <dbReference type="EC" id="5.4.4.2"/>
    </reaction>
</comment>
<evidence type="ECO:0000313" key="7">
    <source>
        <dbReference type="EMBL" id="ANS80174.1"/>
    </source>
</evidence>
<keyword evidence="4 7" id="KW-0413">Isomerase</keyword>
<evidence type="ECO:0000256" key="4">
    <source>
        <dbReference type="ARBA" id="ARBA00023235"/>
    </source>
</evidence>
<organism evidence="7 8">
    <name type="scientific">Serinicoccus hydrothermalis</name>
    <dbReference type="NCBI Taxonomy" id="1758689"/>
    <lineage>
        <taxon>Bacteria</taxon>
        <taxon>Bacillati</taxon>
        <taxon>Actinomycetota</taxon>
        <taxon>Actinomycetes</taxon>
        <taxon>Micrococcales</taxon>
        <taxon>Ornithinimicrobiaceae</taxon>
        <taxon>Serinicoccus</taxon>
    </lineage>
</organism>
<reference evidence="7 8" key="1">
    <citation type="submission" date="2016-03" db="EMBL/GenBank/DDBJ databases">
        <title>Shallow-sea hydrothermal system.</title>
        <authorList>
            <person name="Tang K."/>
        </authorList>
    </citation>
    <scope>NUCLEOTIDE SEQUENCE [LARGE SCALE GENOMIC DNA]</scope>
    <source>
        <strain evidence="7 8">JLT9</strain>
    </source>
</reference>
<gene>
    <name evidence="7" type="ORF">SGUI_2778</name>
</gene>
<dbReference type="PANTHER" id="PTHR42839:SF2">
    <property type="entry name" value="ISOCHORISMATE SYNTHASE ENTC"/>
    <property type="match status" value="1"/>
</dbReference>
<accession>A0A1B1NFE5</accession>
<keyword evidence="8" id="KW-1185">Reference proteome</keyword>
<dbReference type="EMBL" id="CP014989">
    <property type="protein sequence ID" value="ANS80174.1"/>
    <property type="molecule type" value="Genomic_DNA"/>
</dbReference>
<dbReference type="InterPro" id="IPR015890">
    <property type="entry name" value="Chorismate_C"/>
</dbReference>
<evidence type="ECO:0000256" key="1">
    <source>
        <dbReference type="ARBA" id="ARBA00000799"/>
    </source>
</evidence>
<evidence type="ECO:0000256" key="3">
    <source>
        <dbReference type="ARBA" id="ARBA00012824"/>
    </source>
</evidence>